<evidence type="ECO:0000313" key="3">
    <source>
        <dbReference type="Proteomes" id="UP000675781"/>
    </source>
</evidence>
<gene>
    <name evidence="2" type="ORF">KDL01_08575</name>
</gene>
<comment type="caution">
    <text evidence="2">The sequence shown here is derived from an EMBL/GenBank/DDBJ whole genome shotgun (WGS) entry which is preliminary data.</text>
</comment>
<dbReference type="RefSeq" id="WP_212527841.1">
    <property type="nucleotide sequence ID" value="NZ_JAGSOG010000027.1"/>
</dbReference>
<organism evidence="2 3">
    <name type="scientific">Actinospica durhamensis</name>
    <dbReference type="NCBI Taxonomy" id="1508375"/>
    <lineage>
        <taxon>Bacteria</taxon>
        <taxon>Bacillati</taxon>
        <taxon>Actinomycetota</taxon>
        <taxon>Actinomycetes</taxon>
        <taxon>Catenulisporales</taxon>
        <taxon>Actinospicaceae</taxon>
        <taxon>Actinospica</taxon>
    </lineage>
</organism>
<dbReference type="Pfam" id="PF06283">
    <property type="entry name" value="ThuA"/>
    <property type="match status" value="1"/>
</dbReference>
<dbReference type="InterPro" id="IPR029010">
    <property type="entry name" value="ThuA-like"/>
</dbReference>
<accession>A0A941ELY9</accession>
<feature type="domain" description="ThuA-like" evidence="1">
    <location>
        <begin position="7"/>
        <end position="220"/>
    </location>
</feature>
<protein>
    <submittedName>
        <fullName evidence="2">ThuA domain-containing protein</fullName>
    </submittedName>
</protein>
<dbReference type="Proteomes" id="UP000675781">
    <property type="component" value="Unassembled WGS sequence"/>
</dbReference>
<dbReference type="EMBL" id="JAGSOG010000027">
    <property type="protein sequence ID" value="MBR7833318.1"/>
    <property type="molecule type" value="Genomic_DNA"/>
</dbReference>
<keyword evidence="3" id="KW-1185">Reference proteome</keyword>
<dbReference type="Gene3D" id="3.40.50.880">
    <property type="match status" value="1"/>
</dbReference>
<dbReference type="SUPFAM" id="SSF52317">
    <property type="entry name" value="Class I glutamine amidotransferase-like"/>
    <property type="match status" value="1"/>
</dbReference>
<dbReference type="PANTHER" id="PTHR40469:SF2">
    <property type="entry name" value="GALACTOSE-BINDING DOMAIN-LIKE SUPERFAMILY PROTEIN"/>
    <property type="match status" value="1"/>
</dbReference>
<dbReference type="PANTHER" id="PTHR40469">
    <property type="entry name" value="SECRETED GLYCOSYL HYDROLASE"/>
    <property type="match status" value="1"/>
</dbReference>
<proteinExistence type="predicted"/>
<evidence type="ECO:0000313" key="2">
    <source>
        <dbReference type="EMBL" id="MBR7833318.1"/>
    </source>
</evidence>
<dbReference type="AlphaFoldDB" id="A0A941ELY9"/>
<sequence>MSQAPRRAMVVHGRWKGHAPARIMGLFIAFLQEHGYVVAVSNDLDVYTHATLMARTDLIVQCWTTDPPGDDQIAGLRGAVEAGVGFVGWHGGGVESFPGSPAYLQLTGARFIAHPGGLHPHSIHLVPASRDHEIVRDLPPEIKVEDRQYWVLSDPYNEVLATTTIPARAGDAWSDPITVPAIWTRRWGAGRVFACSPGHHVPTLEIPEIRTIVERGMLWASR</sequence>
<evidence type="ECO:0000259" key="1">
    <source>
        <dbReference type="Pfam" id="PF06283"/>
    </source>
</evidence>
<reference evidence="2" key="1">
    <citation type="submission" date="2021-04" db="EMBL/GenBank/DDBJ databases">
        <title>Genome based classification of Actinospica acidithermotolerans sp. nov., an actinobacterium isolated from an Indonesian hot spring.</title>
        <authorList>
            <person name="Kusuma A.B."/>
            <person name="Putra K.E."/>
            <person name="Nafisah S."/>
            <person name="Loh J."/>
            <person name="Nouioui I."/>
            <person name="Goodfellow M."/>
        </authorList>
    </citation>
    <scope>NUCLEOTIDE SEQUENCE</scope>
    <source>
        <strain evidence="2">CSCA 57</strain>
    </source>
</reference>
<name>A0A941ELY9_9ACTN</name>
<dbReference type="InterPro" id="IPR029062">
    <property type="entry name" value="Class_I_gatase-like"/>
</dbReference>